<gene>
    <name evidence="1" type="ORF">J0J69_07855</name>
    <name evidence="2" type="ORF">J0J70_06110</name>
</gene>
<organism evidence="2 4">
    <name type="scientific">Turicibacter bilis</name>
    <dbReference type="NCBI Taxonomy" id="2735723"/>
    <lineage>
        <taxon>Bacteria</taxon>
        <taxon>Bacillati</taxon>
        <taxon>Bacillota</taxon>
        <taxon>Erysipelotrichia</taxon>
        <taxon>Erysipelotrichales</taxon>
        <taxon>Turicibacteraceae</taxon>
        <taxon>Turicibacter</taxon>
    </lineage>
</organism>
<evidence type="ECO:0000313" key="1">
    <source>
        <dbReference type="EMBL" id="UUF07270.1"/>
    </source>
</evidence>
<dbReference type="AlphaFoldDB" id="A0A9Q9CQJ4"/>
<dbReference type="EMBL" id="CP071249">
    <property type="protein sequence ID" value="UUF07270.1"/>
    <property type="molecule type" value="Genomic_DNA"/>
</dbReference>
<name>A0A9Q9CQJ4_9FIRM</name>
<dbReference type="Proteomes" id="UP001058016">
    <property type="component" value="Chromosome"/>
</dbReference>
<sequence>MDGSKKIERVVSEYLWSQQRLQDLILRESKGELMHWNHLYDRIAYVDDLNSPWFYRDEEGCFYNVTEDHLSELLIRIELMTQSE</sequence>
<protein>
    <submittedName>
        <fullName evidence="2">Uncharacterized protein</fullName>
    </submittedName>
</protein>
<keyword evidence="3" id="KW-1185">Reference proteome</keyword>
<reference evidence="2 3" key="1">
    <citation type="submission" date="2021-03" db="EMBL/GenBank/DDBJ databases">
        <title>Comparative Genomics and Metabolomics in the genus Turicibacter.</title>
        <authorList>
            <person name="Maki J."/>
            <person name="Looft T."/>
        </authorList>
    </citation>
    <scope>NUCLEOTIDE SEQUENCE</scope>
    <source>
        <strain evidence="2">ISU324</strain>
        <strain evidence="1 3">MMM721</strain>
    </source>
</reference>
<dbReference type="Proteomes" id="UP001058072">
    <property type="component" value="Chromosome"/>
</dbReference>
<dbReference type="EMBL" id="CP071250">
    <property type="protein sequence ID" value="UUF09681.1"/>
    <property type="molecule type" value="Genomic_DNA"/>
</dbReference>
<evidence type="ECO:0000313" key="4">
    <source>
        <dbReference type="Proteomes" id="UP001058072"/>
    </source>
</evidence>
<accession>A0A9Q9CQJ4</accession>
<evidence type="ECO:0000313" key="2">
    <source>
        <dbReference type="EMBL" id="UUF09681.1"/>
    </source>
</evidence>
<proteinExistence type="predicted"/>
<evidence type="ECO:0000313" key="3">
    <source>
        <dbReference type="Proteomes" id="UP001058016"/>
    </source>
</evidence>